<proteinExistence type="predicted"/>
<dbReference type="PROSITE" id="PS51257">
    <property type="entry name" value="PROKAR_LIPOPROTEIN"/>
    <property type="match status" value="1"/>
</dbReference>
<keyword evidence="1" id="KW-0732">Signal</keyword>
<evidence type="ECO:0000256" key="1">
    <source>
        <dbReference type="SAM" id="SignalP"/>
    </source>
</evidence>
<evidence type="ECO:0000313" key="2">
    <source>
        <dbReference type="EMBL" id="WPU63827.1"/>
    </source>
</evidence>
<keyword evidence="3" id="KW-1185">Reference proteome</keyword>
<dbReference type="InterPro" id="IPR052436">
    <property type="entry name" value="LTO1_adapter"/>
</dbReference>
<dbReference type="PANTHER" id="PTHR28532">
    <property type="entry name" value="GEO13458P1"/>
    <property type="match status" value="1"/>
</dbReference>
<dbReference type="Proteomes" id="UP001324634">
    <property type="component" value="Chromosome"/>
</dbReference>
<dbReference type="PANTHER" id="PTHR28532:SF1">
    <property type="entry name" value="ORAL CANCER OVEREXPRESSED 1"/>
    <property type="match status" value="1"/>
</dbReference>
<dbReference type="RefSeq" id="WP_321391296.1">
    <property type="nucleotide sequence ID" value="NZ_CP139487.1"/>
</dbReference>
<gene>
    <name evidence="2" type="ORF">SOO65_14120</name>
</gene>
<evidence type="ECO:0000313" key="3">
    <source>
        <dbReference type="Proteomes" id="UP001324634"/>
    </source>
</evidence>
<dbReference type="EMBL" id="CP139487">
    <property type="protein sequence ID" value="WPU63827.1"/>
    <property type="molecule type" value="Genomic_DNA"/>
</dbReference>
<name>A0AAX4HKW4_9BACT</name>
<dbReference type="AlphaFoldDB" id="A0AAX4HKW4"/>
<dbReference type="KEGG" id="psti:SOO65_14120"/>
<organism evidence="2 3">
    <name type="scientific">Peredibacter starrii</name>
    <dbReference type="NCBI Taxonomy" id="28202"/>
    <lineage>
        <taxon>Bacteria</taxon>
        <taxon>Pseudomonadati</taxon>
        <taxon>Bdellovibrionota</taxon>
        <taxon>Bacteriovoracia</taxon>
        <taxon>Bacteriovoracales</taxon>
        <taxon>Bacteriovoracaceae</taxon>
        <taxon>Peredibacter</taxon>
    </lineage>
</organism>
<sequence length="371" mass="40813">MKKLITQLLPLSLLVLMVACGESPENKYNKGFEEGRAQGKTEGYEVGYDEGQAAGDTAGYERAKAYFESAGYDEGKIDGGKVGYSQGYTSGYNVGYKETQPTAYSTGYSQGKIDGDADGYDRGYDSGYDDGEDARYTAEYNRGYSSGVNTSQYTYYNRGYSDGKTDGYEEGYSDGEYDGYDIGYTDGYDDGYDVGYGDGEWDAFSIGKSKKLKGYANLISMAHNDIIDYTKIKMPKSTRKGLVADGKILFSESSLTNKDTMKRQAVAEQYLVMEMAKQVKGKFGLSADRSLKIAKAANHFRKYSAKRALTSEDTNAYASEIIGSDFRAIEKAVDEARHGDLSKFSSVMEKAAEKNGTSPENITLLITKFFI</sequence>
<protein>
    <submittedName>
        <fullName evidence="2">Uncharacterized protein</fullName>
    </submittedName>
</protein>
<reference evidence="2 3" key="1">
    <citation type="submission" date="2023-11" db="EMBL/GenBank/DDBJ databases">
        <title>Peredibacter starrii A3.12.</title>
        <authorList>
            <person name="Mitchell R.J."/>
        </authorList>
    </citation>
    <scope>NUCLEOTIDE SEQUENCE [LARGE SCALE GENOMIC DNA]</scope>
    <source>
        <strain evidence="2 3">A3.12</strain>
    </source>
</reference>
<feature type="chain" id="PRO_5043813967" evidence="1">
    <location>
        <begin position="22"/>
        <end position="371"/>
    </location>
</feature>
<accession>A0AAX4HKW4</accession>
<feature type="signal peptide" evidence="1">
    <location>
        <begin position="1"/>
        <end position="21"/>
    </location>
</feature>